<feature type="transmembrane region" description="Helical" evidence="5">
    <location>
        <begin position="29"/>
        <end position="49"/>
    </location>
</feature>
<keyword evidence="7" id="KW-1185">Reference proteome</keyword>
<protein>
    <submittedName>
        <fullName evidence="6">Formate/nitrite transporter family protein</fullName>
    </submittedName>
</protein>
<comment type="subcellular location">
    <subcellularLocation>
        <location evidence="1">Membrane</location>
        <topology evidence="1">Multi-pass membrane protein</topology>
    </subcellularLocation>
</comment>
<organism evidence="6 7">
    <name type="scientific">Halorarum halophilum</name>
    <dbReference type="NCBI Taxonomy" id="2743090"/>
    <lineage>
        <taxon>Archaea</taxon>
        <taxon>Methanobacteriati</taxon>
        <taxon>Methanobacteriota</taxon>
        <taxon>Stenosarchaea group</taxon>
        <taxon>Halobacteria</taxon>
        <taxon>Halobacteriales</taxon>
        <taxon>Haloferacaceae</taxon>
        <taxon>Halorarum</taxon>
    </lineage>
</organism>
<evidence type="ECO:0000256" key="4">
    <source>
        <dbReference type="ARBA" id="ARBA00023136"/>
    </source>
</evidence>
<evidence type="ECO:0000313" key="7">
    <source>
        <dbReference type="Proteomes" id="UP000509750"/>
    </source>
</evidence>
<feature type="transmembrane region" description="Helical" evidence="5">
    <location>
        <begin position="61"/>
        <end position="79"/>
    </location>
</feature>
<dbReference type="Gene3D" id="1.20.1080.10">
    <property type="entry name" value="Glycerol uptake facilitator protein"/>
    <property type="match status" value="1"/>
</dbReference>
<dbReference type="Proteomes" id="UP000509750">
    <property type="component" value="Chromosome"/>
</dbReference>
<keyword evidence="2 5" id="KW-0812">Transmembrane</keyword>
<dbReference type="OrthoDB" id="176259at2157"/>
<dbReference type="GO" id="GO:0015499">
    <property type="term" value="F:formate transmembrane transporter activity"/>
    <property type="evidence" value="ECO:0007669"/>
    <property type="project" value="TreeGrafter"/>
</dbReference>
<evidence type="ECO:0000256" key="2">
    <source>
        <dbReference type="ARBA" id="ARBA00022692"/>
    </source>
</evidence>
<evidence type="ECO:0000256" key="3">
    <source>
        <dbReference type="ARBA" id="ARBA00022989"/>
    </source>
</evidence>
<evidence type="ECO:0000313" key="6">
    <source>
        <dbReference type="EMBL" id="QLG26453.1"/>
    </source>
</evidence>
<keyword evidence="4 5" id="KW-0472">Membrane</keyword>
<dbReference type="RefSeq" id="WP_179168028.1">
    <property type="nucleotide sequence ID" value="NZ_CP058529.1"/>
</dbReference>
<dbReference type="Pfam" id="PF01226">
    <property type="entry name" value="Form_Nir_trans"/>
    <property type="match status" value="1"/>
</dbReference>
<dbReference type="GO" id="GO:0005886">
    <property type="term" value="C:plasma membrane"/>
    <property type="evidence" value="ECO:0007669"/>
    <property type="project" value="TreeGrafter"/>
</dbReference>
<keyword evidence="3 5" id="KW-1133">Transmembrane helix</keyword>
<evidence type="ECO:0000256" key="1">
    <source>
        <dbReference type="ARBA" id="ARBA00004141"/>
    </source>
</evidence>
<sequence>MPVAPDPSEIYNRAVEEGDRRLEQSTLELVSTGFIAGFTVVFGIVALGIVEGLVGPHNADLAKIAGALAFGPGVVFLVVGRAELFNENFFDPVARAIEESGSWMLRPLVRLWIVTLVFNLVGGALMVLIFSVDGALPSEAGHAFRTAAEEIVHRGAPAEFADSFAGGVLVTLLSFLLSAVNGVGSRITLSYLVGFLLALGPFDHVVVTGLHVLFGVLFGAEVGVSAVAVTIAVVTVGNLAGGLGLVTLTHVAQARGARESGG</sequence>
<feature type="transmembrane region" description="Helical" evidence="5">
    <location>
        <begin position="224"/>
        <end position="248"/>
    </location>
</feature>
<dbReference type="InterPro" id="IPR000292">
    <property type="entry name" value="For/NO2_transpt"/>
</dbReference>
<feature type="transmembrane region" description="Helical" evidence="5">
    <location>
        <begin position="191"/>
        <end position="218"/>
    </location>
</feature>
<feature type="transmembrane region" description="Helical" evidence="5">
    <location>
        <begin position="164"/>
        <end position="184"/>
    </location>
</feature>
<dbReference type="AlphaFoldDB" id="A0A7D5GXW0"/>
<evidence type="ECO:0000256" key="5">
    <source>
        <dbReference type="SAM" id="Phobius"/>
    </source>
</evidence>
<dbReference type="KEGG" id="halg:HUG10_02375"/>
<dbReference type="GeneID" id="56027642"/>
<reference evidence="6 7" key="1">
    <citation type="submission" date="2020-07" db="EMBL/GenBank/DDBJ databases">
        <title>Gai3-2, isolated from salt lake.</title>
        <authorList>
            <person name="Cui H."/>
            <person name="Shi X."/>
        </authorList>
    </citation>
    <scope>NUCLEOTIDE SEQUENCE [LARGE SCALE GENOMIC DNA]</scope>
    <source>
        <strain evidence="6 7">Gai3-2</strain>
    </source>
</reference>
<proteinExistence type="predicted"/>
<name>A0A7D5GXW0_9EURY</name>
<accession>A0A7D5GXW0</accession>
<dbReference type="EMBL" id="CP058529">
    <property type="protein sequence ID" value="QLG26453.1"/>
    <property type="molecule type" value="Genomic_DNA"/>
</dbReference>
<dbReference type="PANTHER" id="PTHR30520">
    <property type="entry name" value="FORMATE TRANSPORTER-RELATED"/>
    <property type="match status" value="1"/>
</dbReference>
<dbReference type="PANTHER" id="PTHR30520:SF2">
    <property type="entry name" value="INNER MEMBRANE PROTEIN YFDC"/>
    <property type="match status" value="1"/>
</dbReference>
<feature type="transmembrane region" description="Helical" evidence="5">
    <location>
        <begin position="111"/>
        <end position="132"/>
    </location>
</feature>
<gene>
    <name evidence="6" type="ORF">HUG10_02375</name>
</gene>
<dbReference type="InterPro" id="IPR023271">
    <property type="entry name" value="Aquaporin-like"/>
</dbReference>